<evidence type="ECO:0000313" key="4">
    <source>
        <dbReference type="Proteomes" id="UP000009046"/>
    </source>
</evidence>
<feature type="transmembrane region" description="Helical" evidence="1">
    <location>
        <begin position="137"/>
        <end position="155"/>
    </location>
</feature>
<reference evidence="3" key="3">
    <citation type="submission" date="2020-05" db="UniProtKB">
        <authorList>
            <consortium name="EnsemblMetazoa"/>
        </authorList>
    </citation>
    <scope>IDENTIFICATION</scope>
    <source>
        <strain evidence="3">USDA</strain>
    </source>
</reference>
<dbReference type="EMBL" id="DS235271">
    <property type="protein sequence ID" value="EEB14181.1"/>
    <property type="molecule type" value="Genomic_DNA"/>
</dbReference>
<proteinExistence type="predicted"/>
<dbReference type="EMBL" id="AAZO01003319">
    <property type="status" value="NOT_ANNOTATED_CDS"/>
    <property type="molecule type" value="Genomic_DNA"/>
</dbReference>
<gene>
    <name evidence="3" type="primary">8229543</name>
    <name evidence="2" type="ORF">Phum_PHUM285770</name>
</gene>
<name>E0VLC5_PEDHC</name>
<dbReference type="EnsemblMetazoa" id="PHUM285770-RA">
    <property type="protein sequence ID" value="PHUM285770-PA"/>
    <property type="gene ID" value="PHUM285770"/>
</dbReference>
<dbReference type="HOGENOM" id="CLU_1463003_0_0_1"/>
<dbReference type="RefSeq" id="XP_002426919.1">
    <property type="nucleotide sequence ID" value="XM_002426874.1"/>
</dbReference>
<reference evidence="2" key="1">
    <citation type="submission" date="2007-04" db="EMBL/GenBank/DDBJ databases">
        <title>Annotation of Pediculus humanus corporis strain USDA.</title>
        <authorList>
            <person name="Kirkness E."/>
            <person name="Hannick L."/>
            <person name="Hass B."/>
            <person name="Bruggner R."/>
            <person name="Lawson D."/>
            <person name="Bidwell S."/>
            <person name="Joardar V."/>
            <person name="Caler E."/>
            <person name="Walenz B."/>
            <person name="Inman J."/>
            <person name="Schobel S."/>
            <person name="Galinsky K."/>
            <person name="Amedeo P."/>
            <person name="Strausberg R."/>
        </authorList>
    </citation>
    <scope>NUCLEOTIDE SEQUENCE</scope>
    <source>
        <strain evidence="2">USDA</strain>
    </source>
</reference>
<keyword evidence="1" id="KW-0472">Membrane</keyword>
<keyword evidence="1" id="KW-1133">Transmembrane helix</keyword>
<sequence>MRSAYQTLFVTVAGLLCHLQRIYPIGAAGDAWLNCYQPNSVSFCFVLGVSVLLSSTELWPTSLRKPPQVILFIYLLLVTAFTVSITLRTVWLPLTVSVAKGNIWLAKKIRQIKAFKKIGLMDLSNFLESPKLHTAELGIMAIIFLHHAFRISGLYRELAKMAFLMTIDFPLRKTHAVKKQEQYFY</sequence>
<keyword evidence="1" id="KW-0812">Transmembrane</keyword>
<protein>
    <submittedName>
        <fullName evidence="2 3">Uncharacterized protein</fullName>
    </submittedName>
</protein>
<keyword evidence="4" id="KW-1185">Reference proteome</keyword>
<evidence type="ECO:0000313" key="3">
    <source>
        <dbReference type="EnsemblMetazoa" id="PHUM285770-PA"/>
    </source>
</evidence>
<dbReference type="CTD" id="8229543"/>
<evidence type="ECO:0000313" key="2">
    <source>
        <dbReference type="EMBL" id="EEB14181.1"/>
    </source>
</evidence>
<feature type="transmembrane region" description="Helical" evidence="1">
    <location>
        <begin position="71"/>
        <end position="91"/>
    </location>
</feature>
<dbReference type="InParanoid" id="E0VLC5"/>
<organism>
    <name type="scientific">Pediculus humanus subsp. corporis</name>
    <name type="common">Body louse</name>
    <dbReference type="NCBI Taxonomy" id="121224"/>
    <lineage>
        <taxon>Eukaryota</taxon>
        <taxon>Metazoa</taxon>
        <taxon>Ecdysozoa</taxon>
        <taxon>Arthropoda</taxon>
        <taxon>Hexapoda</taxon>
        <taxon>Insecta</taxon>
        <taxon>Pterygota</taxon>
        <taxon>Neoptera</taxon>
        <taxon>Paraneoptera</taxon>
        <taxon>Psocodea</taxon>
        <taxon>Troctomorpha</taxon>
        <taxon>Phthiraptera</taxon>
        <taxon>Anoplura</taxon>
        <taxon>Pediculidae</taxon>
        <taxon>Pediculus</taxon>
    </lineage>
</organism>
<accession>E0VLC5</accession>
<dbReference type="KEGG" id="phu:Phum_PHUM285770"/>
<evidence type="ECO:0000256" key="1">
    <source>
        <dbReference type="SAM" id="Phobius"/>
    </source>
</evidence>
<dbReference type="eggNOG" id="ENOG502SWY0">
    <property type="taxonomic scope" value="Eukaryota"/>
</dbReference>
<reference evidence="2" key="2">
    <citation type="submission" date="2007-04" db="EMBL/GenBank/DDBJ databases">
        <title>The genome of the human body louse.</title>
        <authorList>
            <consortium name="The Human Body Louse Genome Consortium"/>
            <person name="Kirkness E."/>
            <person name="Walenz B."/>
            <person name="Hass B."/>
            <person name="Bruggner R."/>
            <person name="Strausberg R."/>
        </authorList>
    </citation>
    <scope>NUCLEOTIDE SEQUENCE</scope>
    <source>
        <strain evidence="2">USDA</strain>
    </source>
</reference>
<dbReference type="AlphaFoldDB" id="E0VLC5"/>
<dbReference type="GeneID" id="8229543"/>
<dbReference type="Proteomes" id="UP000009046">
    <property type="component" value="Unassembled WGS sequence"/>
</dbReference>
<dbReference type="VEuPathDB" id="VectorBase:PHUM285770"/>